<reference evidence="1 2" key="1">
    <citation type="submission" date="2015-07" db="EMBL/GenBank/DDBJ databases">
        <authorList>
            <person name="Noorani M."/>
        </authorList>
    </citation>
    <scope>NUCLEOTIDE SEQUENCE [LARGE SCALE GENOMIC DNA]</scope>
    <source>
        <strain evidence="1">BBA 69670</strain>
    </source>
</reference>
<keyword evidence="2" id="KW-1185">Reference proteome</keyword>
<evidence type="ECO:0000313" key="2">
    <source>
        <dbReference type="Proteomes" id="UP000044841"/>
    </source>
</evidence>
<dbReference type="Proteomes" id="UP000044841">
    <property type="component" value="Unassembled WGS sequence"/>
</dbReference>
<evidence type="ECO:0000313" key="1">
    <source>
        <dbReference type="EMBL" id="CUA75196.1"/>
    </source>
</evidence>
<accession>A0A0K6G9P0</accession>
<proteinExistence type="predicted"/>
<gene>
    <name evidence="1" type="ORF">RSOLAG22IIIB_05761</name>
</gene>
<name>A0A0K6G9P0_9AGAM</name>
<organism evidence="1 2">
    <name type="scientific">Rhizoctonia solani</name>
    <dbReference type="NCBI Taxonomy" id="456999"/>
    <lineage>
        <taxon>Eukaryota</taxon>
        <taxon>Fungi</taxon>
        <taxon>Dikarya</taxon>
        <taxon>Basidiomycota</taxon>
        <taxon>Agaricomycotina</taxon>
        <taxon>Agaricomycetes</taxon>
        <taxon>Cantharellales</taxon>
        <taxon>Ceratobasidiaceae</taxon>
        <taxon>Rhizoctonia</taxon>
    </lineage>
</organism>
<sequence length="136" mass="14992">MRYQRRRARAVQVATAVLWRCQGPVSVLQPHVTRCPALARVSTRPITLYLLQPPLSALLDTSSASPTRLLCQYAAVPHPRCTNPTGREGGPDSMIGAVLIAGTHKPRADTGTDRPYLRNPYCPLLFLSILYRSSIN</sequence>
<dbReference type="EMBL" id="CYGV01001512">
    <property type="protein sequence ID" value="CUA75196.1"/>
    <property type="molecule type" value="Genomic_DNA"/>
</dbReference>
<dbReference type="AlphaFoldDB" id="A0A0K6G9P0"/>
<protein>
    <submittedName>
        <fullName evidence="1">Uncharacterized protein</fullName>
    </submittedName>
</protein>